<dbReference type="PANTHER" id="PTHR23077">
    <property type="entry name" value="AAA-FAMILY ATPASE"/>
    <property type="match status" value="1"/>
</dbReference>
<evidence type="ECO:0000313" key="4">
    <source>
        <dbReference type="EMBL" id="HII83454.1"/>
    </source>
</evidence>
<dbReference type="Proteomes" id="UP000586031">
    <property type="component" value="Unassembled WGS sequence"/>
</dbReference>
<name>A0A7J4THJ8_9EURY</name>
<dbReference type="Gene3D" id="1.10.8.60">
    <property type="match status" value="1"/>
</dbReference>
<dbReference type="Gene3D" id="3.40.50.300">
    <property type="entry name" value="P-loop containing nucleotide triphosphate hydrolases"/>
    <property type="match status" value="1"/>
</dbReference>
<keyword evidence="1" id="KW-0547">Nucleotide-binding</keyword>
<feature type="non-terminal residue" evidence="4">
    <location>
        <position position="1"/>
    </location>
</feature>
<gene>
    <name evidence="4" type="ORF">HA271_01145</name>
</gene>
<dbReference type="PANTHER" id="PTHR23077:SF171">
    <property type="entry name" value="NUCLEAR VALOSIN-CONTAINING PROTEIN-LIKE"/>
    <property type="match status" value="1"/>
</dbReference>
<dbReference type="InterPro" id="IPR041569">
    <property type="entry name" value="AAA_lid_3"/>
</dbReference>
<dbReference type="GO" id="GO:0005524">
    <property type="term" value="F:ATP binding"/>
    <property type="evidence" value="ECO:0007669"/>
    <property type="project" value="UniProtKB-KW"/>
</dbReference>
<evidence type="ECO:0000256" key="2">
    <source>
        <dbReference type="ARBA" id="ARBA00022840"/>
    </source>
</evidence>
<proteinExistence type="predicted"/>
<keyword evidence="2" id="KW-0067">ATP-binding</keyword>
<dbReference type="AlphaFoldDB" id="A0A7J4THJ8"/>
<dbReference type="InterPro" id="IPR050168">
    <property type="entry name" value="AAA_ATPase_domain"/>
</dbReference>
<protein>
    <submittedName>
        <fullName evidence="4">AAA family ATPase</fullName>
    </submittedName>
</protein>
<evidence type="ECO:0000259" key="3">
    <source>
        <dbReference type="Pfam" id="PF17862"/>
    </source>
</evidence>
<reference evidence="5" key="1">
    <citation type="journal article" date="2020" name="bioRxiv">
        <title>A rank-normalized archaeal taxonomy based on genome phylogeny resolves widespread incomplete and uneven classifications.</title>
        <authorList>
            <person name="Rinke C."/>
            <person name="Chuvochina M."/>
            <person name="Mussig A.J."/>
            <person name="Chaumeil P.-A."/>
            <person name="Waite D.W."/>
            <person name="Whitman W.B."/>
            <person name="Parks D.H."/>
            <person name="Hugenholtz P."/>
        </authorList>
    </citation>
    <scope>NUCLEOTIDE SEQUENCE [LARGE SCALE GENOMIC DNA]</scope>
</reference>
<evidence type="ECO:0000313" key="5">
    <source>
        <dbReference type="Proteomes" id="UP000586031"/>
    </source>
</evidence>
<dbReference type="EMBL" id="DUHE01000033">
    <property type="protein sequence ID" value="HII83454.1"/>
    <property type="molecule type" value="Genomic_DNA"/>
</dbReference>
<dbReference type="Pfam" id="PF17862">
    <property type="entry name" value="AAA_lid_3"/>
    <property type="match status" value="1"/>
</dbReference>
<dbReference type="InterPro" id="IPR027417">
    <property type="entry name" value="P-loop_NTPase"/>
</dbReference>
<organism evidence="4 5">
    <name type="scientific">Methanobacterium subterraneum</name>
    <dbReference type="NCBI Taxonomy" id="59277"/>
    <lineage>
        <taxon>Archaea</taxon>
        <taxon>Methanobacteriati</taxon>
        <taxon>Methanobacteriota</taxon>
        <taxon>Methanomada group</taxon>
        <taxon>Methanobacteria</taxon>
        <taxon>Methanobacteriales</taxon>
        <taxon>Methanobacteriaceae</taxon>
        <taxon>Methanobacterium</taxon>
    </lineage>
</organism>
<sequence>DLMDPALLRPGRFDEVVLVPPPDEKARKEILKVHVGHMELDEDVKLKELAKKTEGYSGADIEVLCRKAGMIALHEDMNILKVSYRHFKSALKKINPSTTPKTTEYYEQIAQKLGRGLEPKKVREDFREVA</sequence>
<comment type="caution">
    <text evidence="4">The sequence shown here is derived from an EMBL/GenBank/DDBJ whole genome shotgun (WGS) entry which is preliminary data.</text>
</comment>
<evidence type="ECO:0000256" key="1">
    <source>
        <dbReference type="ARBA" id="ARBA00022741"/>
    </source>
</evidence>
<dbReference type="GO" id="GO:0016887">
    <property type="term" value="F:ATP hydrolysis activity"/>
    <property type="evidence" value="ECO:0007669"/>
    <property type="project" value="TreeGrafter"/>
</dbReference>
<feature type="domain" description="AAA ATPase AAA+ lid" evidence="3">
    <location>
        <begin position="43"/>
        <end position="86"/>
    </location>
</feature>
<dbReference type="SUPFAM" id="SSF52540">
    <property type="entry name" value="P-loop containing nucleoside triphosphate hydrolases"/>
    <property type="match status" value="1"/>
</dbReference>
<dbReference type="FunFam" id="1.10.8.60:FF:000038">
    <property type="entry name" value="spermatogenesis-associated protein 5-like protein 1"/>
    <property type="match status" value="1"/>
</dbReference>
<accession>A0A7J4THJ8</accession>